<dbReference type="InterPro" id="IPR002625">
    <property type="entry name" value="Smr_dom"/>
</dbReference>
<comment type="caution">
    <text evidence="3">The sequence shown here is derived from an EMBL/GenBank/DDBJ whole genome shotgun (WGS) entry which is preliminary data.</text>
</comment>
<evidence type="ECO:0000259" key="2">
    <source>
        <dbReference type="PROSITE" id="PS50828"/>
    </source>
</evidence>
<name>A0A9D4MBL8_DREPO</name>
<reference evidence="3" key="2">
    <citation type="submission" date="2020-11" db="EMBL/GenBank/DDBJ databases">
        <authorList>
            <person name="McCartney M.A."/>
            <person name="Auch B."/>
            <person name="Kono T."/>
            <person name="Mallez S."/>
            <person name="Becker A."/>
            <person name="Gohl D.M."/>
            <person name="Silverstein K.A.T."/>
            <person name="Koren S."/>
            <person name="Bechman K.B."/>
            <person name="Herman A."/>
            <person name="Abrahante J.E."/>
            <person name="Garbe J."/>
        </authorList>
    </citation>
    <scope>NUCLEOTIDE SEQUENCE</scope>
    <source>
        <strain evidence="3">Duluth1</strain>
        <tissue evidence="3">Whole animal</tissue>
    </source>
</reference>
<dbReference type="GO" id="GO:0004519">
    <property type="term" value="F:endonuclease activity"/>
    <property type="evidence" value="ECO:0007669"/>
    <property type="project" value="TreeGrafter"/>
</dbReference>
<dbReference type="InterPro" id="IPR013899">
    <property type="entry name" value="DUF1771"/>
</dbReference>
<feature type="domain" description="Smr" evidence="2">
    <location>
        <begin position="240"/>
        <end position="316"/>
    </location>
</feature>
<dbReference type="SMART" id="SM01162">
    <property type="entry name" value="DUF1771"/>
    <property type="match status" value="1"/>
</dbReference>
<sequence>MDIGFKELCILGSVVLIFTSIVLRILRIAELVSKSIILGISRICNNESKNKSTQNNDAKTYNGGTQCPTEHIHYEEVVARRMFMETRLSEKNIIYKTMKAASNFSTTVANCAHKCSTYSDKIQTAEKTNQDEHKVKKKKNSEKVVFDIGDGVDVEYDNPITKEGVINKNRYRQEASEHAKRRNHYFELAKSAFTSGDKQGASTYSKLGHSENGKMRQANKKAADLILKTLNKSFPKCLTLDLHGLYVSEALNFLNEFIEAHLNEGVDEVQIITGKGNHSDNGRPRLRPTIMEHLKKKGFMYTEDKVNTGEFTVHLMRRSALVL</sequence>
<dbReference type="Pfam" id="PF08590">
    <property type="entry name" value="DUF1771"/>
    <property type="match status" value="1"/>
</dbReference>
<dbReference type="PANTHER" id="PTHR46535:SF1">
    <property type="entry name" value="NEDD4-BINDING PROTEIN 2"/>
    <property type="match status" value="1"/>
</dbReference>
<feature type="compositionally biased region" description="Polar residues" evidence="1">
    <location>
        <begin position="196"/>
        <end position="205"/>
    </location>
</feature>
<dbReference type="Pfam" id="PF01713">
    <property type="entry name" value="Smr"/>
    <property type="match status" value="1"/>
</dbReference>
<dbReference type="AlphaFoldDB" id="A0A9D4MBL8"/>
<dbReference type="InterPro" id="IPR036063">
    <property type="entry name" value="Smr_dom_sf"/>
</dbReference>
<organism evidence="3 4">
    <name type="scientific">Dreissena polymorpha</name>
    <name type="common">Zebra mussel</name>
    <name type="synonym">Mytilus polymorpha</name>
    <dbReference type="NCBI Taxonomy" id="45954"/>
    <lineage>
        <taxon>Eukaryota</taxon>
        <taxon>Metazoa</taxon>
        <taxon>Spiralia</taxon>
        <taxon>Lophotrochozoa</taxon>
        <taxon>Mollusca</taxon>
        <taxon>Bivalvia</taxon>
        <taxon>Autobranchia</taxon>
        <taxon>Heteroconchia</taxon>
        <taxon>Euheterodonta</taxon>
        <taxon>Imparidentia</taxon>
        <taxon>Neoheterodontei</taxon>
        <taxon>Myida</taxon>
        <taxon>Dreissenoidea</taxon>
        <taxon>Dreissenidae</taxon>
        <taxon>Dreissena</taxon>
    </lineage>
</organism>
<gene>
    <name evidence="3" type="ORF">DPMN_035294</name>
</gene>
<dbReference type="SUPFAM" id="SSF160443">
    <property type="entry name" value="SMR domain-like"/>
    <property type="match status" value="1"/>
</dbReference>
<evidence type="ECO:0000313" key="3">
    <source>
        <dbReference type="EMBL" id="KAH3872081.1"/>
    </source>
</evidence>
<dbReference type="InterPro" id="IPR052772">
    <property type="entry name" value="Endo/PolyKinase_Domain-Protein"/>
</dbReference>
<accession>A0A9D4MBL8</accession>
<proteinExistence type="predicted"/>
<dbReference type="OrthoDB" id="3231855at2759"/>
<dbReference type="Gene3D" id="3.30.1370.110">
    <property type="match status" value="1"/>
</dbReference>
<dbReference type="EMBL" id="JAIWYP010000002">
    <property type="protein sequence ID" value="KAH3872081.1"/>
    <property type="molecule type" value="Genomic_DNA"/>
</dbReference>
<keyword evidence="4" id="KW-1185">Reference proteome</keyword>
<evidence type="ECO:0000256" key="1">
    <source>
        <dbReference type="SAM" id="MobiDB-lite"/>
    </source>
</evidence>
<evidence type="ECO:0000313" key="4">
    <source>
        <dbReference type="Proteomes" id="UP000828390"/>
    </source>
</evidence>
<dbReference type="SMART" id="SM00463">
    <property type="entry name" value="SMR"/>
    <property type="match status" value="1"/>
</dbReference>
<reference evidence="3" key="1">
    <citation type="journal article" date="2019" name="bioRxiv">
        <title>The Genome of the Zebra Mussel, Dreissena polymorpha: A Resource for Invasive Species Research.</title>
        <authorList>
            <person name="McCartney M.A."/>
            <person name="Auch B."/>
            <person name="Kono T."/>
            <person name="Mallez S."/>
            <person name="Zhang Y."/>
            <person name="Obille A."/>
            <person name="Becker A."/>
            <person name="Abrahante J.E."/>
            <person name="Garbe J."/>
            <person name="Badalamenti J.P."/>
            <person name="Herman A."/>
            <person name="Mangelson H."/>
            <person name="Liachko I."/>
            <person name="Sullivan S."/>
            <person name="Sone E.D."/>
            <person name="Koren S."/>
            <person name="Silverstein K.A.T."/>
            <person name="Beckman K.B."/>
            <person name="Gohl D.M."/>
        </authorList>
    </citation>
    <scope>NUCLEOTIDE SEQUENCE</scope>
    <source>
        <strain evidence="3">Duluth1</strain>
        <tissue evidence="3">Whole animal</tissue>
    </source>
</reference>
<feature type="region of interest" description="Disordered" evidence="1">
    <location>
        <begin position="196"/>
        <end position="215"/>
    </location>
</feature>
<dbReference type="PANTHER" id="PTHR46535">
    <property type="entry name" value="NEDD4-BINDING PROTEIN 2"/>
    <property type="match status" value="1"/>
</dbReference>
<protein>
    <recommendedName>
        <fullName evidence="2">Smr domain-containing protein</fullName>
    </recommendedName>
</protein>
<dbReference type="PROSITE" id="PS50828">
    <property type="entry name" value="SMR"/>
    <property type="match status" value="1"/>
</dbReference>
<dbReference type="GO" id="GO:0005634">
    <property type="term" value="C:nucleus"/>
    <property type="evidence" value="ECO:0007669"/>
    <property type="project" value="TreeGrafter"/>
</dbReference>
<dbReference type="Proteomes" id="UP000828390">
    <property type="component" value="Unassembled WGS sequence"/>
</dbReference>